<evidence type="ECO:0000313" key="1">
    <source>
        <dbReference type="EMBL" id="KAJ8122394.1"/>
    </source>
</evidence>
<proteinExistence type="predicted"/>
<evidence type="ECO:0000313" key="2">
    <source>
        <dbReference type="Proteomes" id="UP001153334"/>
    </source>
</evidence>
<name>A0ACC2J4Y7_9PEZI</name>
<protein>
    <submittedName>
        <fullName evidence="1">Uncharacterized protein</fullName>
    </submittedName>
</protein>
<dbReference type="EMBL" id="JAPESX010000239">
    <property type="protein sequence ID" value="KAJ8122394.1"/>
    <property type="molecule type" value="Genomic_DNA"/>
</dbReference>
<reference evidence="1" key="1">
    <citation type="submission" date="2022-11" db="EMBL/GenBank/DDBJ databases">
        <title>Genome Sequence of Nemania bipapillata.</title>
        <authorList>
            <person name="Buettner E."/>
        </authorList>
    </citation>
    <scope>NUCLEOTIDE SEQUENCE</scope>
    <source>
        <strain evidence="1">CP14</strain>
    </source>
</reference>
<dbReference type="Proteomes" id="UP001153334">
    <property type="component" value="Unassembled WGS sequence"/>
</dbReference>
<comment type="caution">
    <text evidence="1">The sequence shown here is derived from an EMBL/GenBank/DDBJ whole genome shotgun (WGS) entry which is preliminary data.</text>
</comment>
<keyword evidence="2" id="KW-1185">Reference proteome</keyword>
<accession>A0ACC2J4Y7</accession>
<organism evidence="1 2">
    <name type="scientific">Nemania bipapillata</name>
    <dbReference type="NCBI Taxonomy" id="110536"/>
    <lineage>
        <taxon>Eukaryota</taxon>
        <taxon>Fungi</taxon>
        <taxon>Dikarya</taxon>
        <taxon>Ascomycota</taxon>
        <taxon>Pezizomycotina</taxon>
        <taxon>Sordariomycetes</taxon>
        <taxon>Xylariomycetidae</taxon>
        <taxon>Xylariales</taxon>
        <taxon>Xylariaceae</taxon>
        <taxon>Nemania</taxon>
    </lineage>
</organism>
<sequence length="142" mass="15187">MRNAVLVSALLCAAIPMAVAAPQSSAAPSILSDKDKDPVVKLAFGQQMQDEDQTNHWVVWVEGKEACPPTQVLGSLINSPCGVRFNVPGVQNLEFSGCDAEGEPHMLLVDGNFARSCKHSKHSVHCVDSVHSILKHGKCVDS</sequence>
<gene>
    <name evidence="1" type="ORF">ONZ43_g1400</name>
</gene>